<feature type="transmembrane region" description="Helical" evidence="1">
    <location>
        <begin position="153"/>
        <end position="171"/>
    </location>
</feature>
<feature type="transmembrane region" description="Helical" evidence="1">
    <location>
        <begin position="92"/>
        <end position="111"/>
    </location>
</feature>
<protein>
    <submittedName>
        <fullName evidence="2">Histidine kinase</fullName>
    </submittedName>
</protein>
<feature type="transmembrane region" description="Helical" evidence="1">
    <location>
        <begin position="6"/>
        <end position="26"/>
    </location>
</feature>
<keyword evidence="1" id="KW-0472">Membrane</keyword>
<evidence type="ECO:0000313" key="3">
    <source>
        <dbReference type="Proteomes" id="UP001198182"/>
    </source>
</evidence>
<reference evidence="2" key="1">
    <citation type="submission" date="2021-10" db="EMBL/GenBank/DDBJ databases">
        <title>Anaerobic single-cell dispensing facilitates the cultivation of human gut bacteria.</title>
        <authorList>
            <person name="Afrizal A."/>
        </authorList>
    </citation>
    <scope>NUCLEOTIDE SEQUENCE</scope>
    <source>
        <strain evidence="2">CLA-AA-H215</strain>
    </source>
</reference>
<comment type="caution">
    <text evidence="2">The sequence shown here is derived from an EMBL/GenBank/DDBJ whole genome shotgun (WGS) entry which is preliminary data.</text>
</comment>
<feature type="transmembrane region" description="Helical" evidence="1">
    <location>
        <begin position="117"/>
        <end position="141"/>
    </location>
</feature>
<accession>A0AAE3EA69</accession>
<dbReference type="RefSeq" id="WP_242972112.1">
    <property type="nucleotide sequence ID" value="NZ_JAJEQR010000018.1"/>
</dbReference>
<dbReference type="EMBL" id="JAJEQR010000018">
    <property type="protein sequence ID" value="MCC2230877.1"/>
    <property type="molecule type" value="Genomic_DNA"/>
</dbReference>
<dbReference type="GO" id="GO:0016301">
    <property type="term" value="F:kinase activity"/>
    <property type="evidence" value="ECO:0007669"/>
    <property type="project" value="UniProtKB-KW"/>
</dbReference>
<feature type="transmembrane region" description="Helical" evidence="1">
    <location>
        <begin position="33"/>
        <end position="55"/>
    </location>
</feature>
<feature type="transmembrane region" description="Helical" evidence="1">
    <location>
        <begin position="183"/>
        <end position="202"/>
    </location>
</feature>
<keyword evidence="2" id="KW-0418">Kinase</keyword>
<evidence type="ECO:0000256" key="1">
    <source>
        <dbReference type="SAM" id="Phobius"/>
    </source>
</evidence>
<dbReference type="GeneID" id="98841017"/>
<dbReference type="AlphaFoldDB" id="A0AAE3EA69"/>
<name>A0AAE3EA69_9FIRM</name>
<keyword evidence="1" id="KW-1133">Transmembrane helix</keyword>
<evidence type="ECO:0000313" key="2">
    <source>
        <dbReference type="EMBL" id="MCC2230877.1"/>
    </source>
</evidence>
<dbReference type="Proteomes" id="UP001198182">
    <property type="component" value="Unassembled WGS sequence"/>
</dbReference>
<sequence length="208" mass="23832">MELIENLLQLLVTFVGALLSGIFYWKSRRQADFLLLCFYGCFALGAFYWTLYLLLFNTTPHVFYVSEFGWVASLIFLHILQETLATQDERSFRSRSAWLAPAFGVPLLVFYCTFGDILSNLIWCGMMIWLSYCAIRGLAYAKTQMGTVQNMRYFHSGVLCFVFAEYLLWTVGCFWPDTSPASPTFWCDMMLTLAILGLLPATRKAVEA</sequence>
<organism evidence="2 3">
    <name type="scientific">Hominifimenecus microfluidus</name>
    <dbReference type="NCBI Taxonomy" id="2885348"/>
    <lineage>
        <taxon>Bacteria</taxon>
        <taxon>Bacillati</taxon>
        <taxon>Bacillota</taxon>
        <taxon>Clostridia</taxon>
        <taxon>Lachnospirales</taxon>
        <taxon>Lachnospiraceae</taxon>
        <taxon>Hominifimenecus</taxon>
    </lineage>
</organism>
<keyword evidence="3" id="KW-1185">Reference proteome</keyword>
<feature type="transmembrane region" description="Helical" evidence="1">
    <location>
        <begin position="61"/>
        <end position="80"/>
    </location>
</feature>
<keyword evidence="1" id="KW-0812">Transmembrane</keyword>
<keyword evidence="2" id="KW-0808">Transferase</keyword>
<gene>
    <name evidence="2" type="ORF">LKD81_07680</name>
</gene>
<proteinExistence type="predicted"/>